<protein>
    <submittedName>
        <fullName evidence="1">Uncharacterized protein</fullName>
    </submittedName>
</protein>
<proteinExistence type="predicted"/>
<keyword evidence="2" id="KW-1185">Reference proteome</keyword>
<dbReference type="Proteomes" id="UP000054097">
    <property type="component" value="Unassembled WGS sequence"/>
</dbReference>
<dbReference type="HOGENOM" id="CLU_1836380_0_0_1"/>
<dbReference type="EMBL" id="KN824282">
    <property type="protein sequence ID" value="KIM31212.1"/>
    <property type="molecule type" value="Genomic_DNA"/>
</dbReference>
<organism evidence="1 2">
    <name type="scientific">Serendipita vermifera MAFF 305830</name>
    <dbReference type="NCBI Taxonomy" id="933852"/>
    <lineage>
        <taxon>Eukaryota</taxon>
        <taxon>Fungi</taxon>
        <taxon>Dikarya</taxon>
        <taxon>Basidiomycota</taxon>
        <taxon>Agaricomycotina</taxon>
        <taxon>Agaricomycetes</taxon>
        <taxon>Sebacinales</taxon>
        <taxon>Serendipitaceae</taxon>
        <taxon>Serendipita</taxon>
    </lineage>
</organism>
<accession>A0A0C2XQI6</accession>
<dbReference type="AlphaFoldDB" id="A0A0C2XQI6"/>
<reference evidence="1 2" key="1">
    <citation type="submission" date="2014-04" db="EMBL/GenBank/DDBJ databases">
        <authorList>
            <consortium name="DOE Joint Genome Institute"/>
            <person name="Kuo A."/>
            <person name="Zuccaro A."/>
            <person name="Kohler A."/>
            <person name="Nagy L.G."/>
            <person name="Floudas D."/>
            <person name="Copeland A."/>
            <person name="Barry K.W."/>
            <person name="Cichocki N."/>
            <person name="Veneault-Fourrey C."/>
            <person name="LaButti K."/>
            <person name="Lindquist E.A."/>
            <person name="Lipzen A."/>
            <person name="Lundell T."/>
            <person name="Morin E."/>
            <person name="Murat C."/>
            <person name="Sun H."/>
            <person name="Tunlid A."/>
            <person name="Henrissat B."/>
            <person name="Grigoriev I.V."/>
            <person name="Hibbett D.S."/>
            <person name="Martin F."/>
            <person name="Nordberg H.P."/>
            <person name="Cantor M.N."/>
            <person name="Hua S.X."/>
        </authorList>
    </citation>
    <scope>NUCLEOTIDE SEQUENCE [LARGE SCALE GENOMIC DNA]</scope>
    <source>
        <strain evidence="1 2">MAFF 305830</strain>
    </source>
</reference>
<evidence type="ECO:0000313" key="1">
    <source>
        <dbReference type="EMBL" id="KIM31212.1"/>
    </source>
</evidence>
<name>A0A0C2XQI6_SERVB</name>
<sequence>MTIRLVELRELSLWGESRLVKDVRFDLPSLQELQVHNGDSFQFPTNLSPKVIHWSLRRPDHEPQTPDTIQAALKVILQSSSQVQVVTIPEFAGKYCSVVLHGLQMASILPASLRTVVVDQVGGEKALIDVTHIDELIDSV</sequence>
<gene>
    <name evidence="1" type="ORF">M408DRAFT_21286</name>
</gene>
<evidence type="ECO:0000313" key="2">
    <source>
        <dbReference type="Proteomes" id="UP000054097"/>
    </source>
</evidence>
<reference evidence="2" key="2">
    <citation type="submission" date="2015-01" db="EMBL/GenBank/DDBJ databases">
        <title>Evolutionary Origins and Diversification of the Mycorrhizal Mutualists.</title>
        <authorList>
            <consortium name="DOE Joint Genome Institute"/>
            <consortium name="Mycorrhizal Genomics Consortium"/>
            <person name="Kohler A."/>
            <person name="Kuo A."/>
            <person name="Nagy L.G."/>
            <person name="Floudas D."/>
            <person name="Copeland A."/>
            <person name="Barry K.W."/>
            <person name="Cichocki N."/>
            <person name="Veneault-Fourrey C."/>
            <person name="LaButti K."/>
            <person name="Lindquist E.A."/>
            <person name="Lipzen A."/>
            <person name="Lundell T."/>
            <person name="Morin E."/>
            <person name="Murat C."/>
            <person name="Riley R."/>
            <person name="Ohm R."/>
            <person name="Sun H."/>
            <person name="Tunlid A."/>
            <person name="Henrissat B."/>
            <person name="Grigoriev I.V."/>
            <person name="Hibbett D.S."/>
            <person name="Martin F."/>
        </authorList>
    </citation>
    <scope>NUCLEOTIDE SEQUENCE [LARGE SCALE GENOMIC DNA]</scope>
    <source>
        <strain evidence="2">MAFF 305830</strain>
    </source>
</reference>